<keyword evidence="7" id="KW-0630">Potassium</keyword>
<keyword evidence="11 15" id="KW-0407">Ion channel</keyword>
<dbReference type="EMBL" id="CAMXCT010000775">
    <property type="protein sequence ID" value="CAI3983090.1"/>
    <property type="molecule type" value="Genomic_DNA"/>
</dbReference>
<dbReference type="PANTHER" id="PTHR11537">
    <property type="entry name" value="VOLTAGE-GATED POTASSIUM CHANNEL"/>
    <property type="match status" value="1"/>
</dbReference>
<evidence type="ECO:0000256" key="1">
    <source>
        <dbReference type="ARBA" id="ARBA00004141"/>
    </source>
</evidence>
<feature type="transmembrane region" description="Helical" evidence="12">
    <location>
        <begin position="36"/>
        <end position="54"/>
    </location>
</feature>
<reference evidence="14" key="1">
    <citation type="submission" date="2022-10" db="EMBL/GenBank/DDBJ databases">
        <authorList>
            <person name="Chen Y."/>
            <person name="Dougan E. K."/>
            <person name="Chan C."/>
            <person name="Rhodes N."/>
            <person name="Thang M."/>
        </authorList>
    </citation>
    <scope>NUCLEOTIDE SEQUENCE</scope>
</reference>
<evidence type="ECO:0000256" key="3">
    <source>
        <dbReference type="ARBA" id="ARBA00022538"/>
    </source>
</evidence>
<dbReference type="Gene3D" id="1.20.120.350">
    <property type="entry name" value="Voltage-gated potassium channels. Chain C"/>
    <property type="match status" value="1"/>
</dbReference>
<proteinExistence type="predicted"/>
<feature type="transmembrane region" description="Helical" evidence="12">
    <location>
        <begin position="66"/>
        <end position="87"/>
    </location>
</feature>
<accession>A0A9P1FQJ5</accession>
<dbReference type="OrthoDB" id="296522at2759"/>
<keyword evidence="10 12" id="KW-0472">Membrane</keyword>
<dbReference type="GO" id="GO:0001508">
    <property type="term" value="P:action potential"/>
    <property type="evidence" value="ECO:0007669"/>
    <property type="project" value="TreeGrafter"/>
</dbReference>
<evidence type="ECO:0000256" key="5">
    <source>
        <dbReference type="ARBA" id="ARBA00022826"/>
    </source>
</evidence>
<sequence>MATTVPVEEEFREEMTCKERVRNLMENPSSGMAAQVFHYFIMVVILVSTLCVIIETVPEVSGNPIFLPAEMCFTALFTAEFALRLYACDSVAEFATNTFNIIDFLAVFPGYLSLLGVMLRQDQAWRFGE</sequence>
<evidence type="ECO:0000256" key="7">
    <source>
        <dbReference type="ARBA" id="ARBA00022958"/>
    </source>
</evidence>
<dbReference type="InterPro" id="IPR027359">
    <property type="entry name" value="Volt_channel_dom_sf"/>
</dbReference>
<evidence type="ECO:0000259" key="13">
    <source>
        <dbReference type="Pfam" id="PF00520"/>
    </source>
</evidence>
<keyword evidence="6" id="KW-0851">Voltage-gated channel</keyword>
<dbReference type="Proteomes" id="UP001152797">
    <property type="component" value="Unassembled WGS sequence"/>
</dbReference>
<comment type="subcellular location">
    <subcellularLocation>
        <location evidence="1">Membrane</location>
        <topology evidence="1">Multi-pass membrane protein</topology>
    </subcellularLocation>
</comment>
<keyword evidence="2" id="KW-0813">Transport</keyword>
<keyword evidence="9" id="KW-0406">Ion transport</keyword>
<dbReference type="GO" id="GO:0005249">
    <property type="term" value="F:voltage-gated potassium channel activity"/>
    <property type="evidence" value="ECO:0007669"/>
    <property type="project" value="InterPro"/>
</dbReference>
<comment type="caution">
    <text evidence="14">The sequence shown here is derived from an EMBL/GenBank/DDBJ whole genome shotgun (WGS) entry which is preliminary data.</text>
</comment>
<dbReference type="InterPro" id="IPR005821">
    <property type="entry name" value="Ion_trans_dom"/>
</dbReference>
<evidence type="ECO:0000256" key="10">
    <source>
        <dbReference type="ARBA" id="ARBA00023136"/>
    </source>
</evidence>
<dbReference type="PRINTS" id="PR00169">
    <property type="entry name" value="KCHANNEL"/>
</dbReference>
<dbReference type="InterPro" id="IPR028325">
    <property type="entry name" value="VG_K_chnl"/>
</dbReference>
<dbReference type="PANTHER" id="PTHR11537:SF254">
    <property type="entry name" value="POTASSIUM VOLTAGE-GATED CHANNEL PROTEIN SHAB"/>
    <property type="match status" value="1"/>
</dbReference>
<evidence type="ECO:0000256" key="9">
    <source>
        <dbReference type="ARBA" id="ARBA00023065"/>
    </source>
</evidence>
<feature type="domain" description="Ion transport" evidence="13">
    <location>
        <begin position="35"/>
        <end position="116"/>
    </location>
</feature>
<evidence type="ECO:0000313" key="16">
    <source>
        <dbReference type="Proteomes" id="UP001152797"/>
    </source>
</evidence>
<gene>
    <name evidence="14" type="ORF">C1SCF055_LOCUS10736</name>
</gene>
<evidence type="ECO:0000256" key="4">
    <source>
        <dbReference type="ARBA" id="ARBA00022692"/>
    </source>
</evidence>
<dbReference type="GO" id="GO:0008076">
    <property type="term" value="C:voltage-gated potassium channel complex"/>
    <property type="evidence" value="ECO:0007669"/>
    <property type="project" value="InterPro"/>
</dbReference>
<evidence type="ECO:0000313" key="15">
    <source>
        <dbReference type="EMBL" id="CAL4770402.1"/>
    </source>
</evidence>
<organism evidence="14">
    <name type="scientific">Cladocopium goreaui</name>
    <dbReference type="NCBI Taxonomy" id="2562237"/>
    <lineage>
        <taxon>Eukaryota</taxon>
        <taxon>Sar</taxon>
        <taxon>Alveolata</taxon>
        <taxon>Dinophyceae</taxon>
        <taxon>Suessiales</taxon>
        <taxon>Symbiodiniaceae</taxon>
        <taxon>Cladocopium</taxon>
    </lineage>
</organism>
<reference evidence="15 16" key="2">
    <citation type="submission" date="2024-05" db="EMBL/GenBank/DDBJ databases">
        <authorList>
            <person name="Chen Y."/>
            <person name="Shah S."/>
            <person name="Dougan E. K."/>
            <person name="Thang M."/>
            <person name="Chan C."/>
        </authorList>
    </citation>
    <scope>NUCLEOTIDE SEQUENCE [LARGE SCALE GENOMIC DNA]</scope>
</reference>
<evidence type="ECO:0000313" key="14">
    <source>
        <dbReference type="EMBL" id="CAI3983090.1"/>
    </source>
</evidence>
<keyword evidence="8 12" id="KW-1133">Transmembrane helix</keyword>
<keyword evidence="5" id="KW-0631">Potassium channel</keyword>
<dbReference type="EMBL" id="CAMXCT020000775">
    <property type="protein sequence ID" value="CAL1136465.1"/>
    <property type="molecule type" value="Genomic_DNA"/>
</dbReference>
<dbReference type="Pfam" id="PF00520">
    <property type="entry name" value="Ion_trans"/>
    <property type="match status" value="1"/>
</dbReference>
<evidence type="ECO:0000256" key="12">
    <source>
        <dbReference type="SAM" id="Phobius"/>
    </source>
</evidence>
<evidence type="ECO:0000256" key="8">
    <source>
        <dbReference type="ARBA" id="ARBA00022989"/>
    </source>
</evidence>
<name>A0A9P1FQJ5_9DINO</name>
<dbReference type="EMBL" id="CAMXCT030000775">
    <property type="protein sequence ID" value="CAL4770402.1"/>
    <property type="molecule type" value="Genomic_DNA"/>
</dbReference>
<keyword evidence="4 12" id="KW-0812">Transmembrane</keyword>
<evidence type="ECO:0000256" key="2">
    <source>
        <dbReference type="ARBA" id="ARBA00022448"/>
    </source>
</evidence>
<keyword evidence="16" id="KW-1185">Reference proteome</keyword>
<dbReference type="SUPFAM" id="SSF81324">
    <property type="entry name" value="Voltage-gated potassium channels"/>
    <property type="match status" value="1"/>
</dbReference>
<evidence type="ECO:0000256" key="6">
    <source>
        <dbReference type="ARBA" id="ARBA00022882"/>
    </source>
</evidence>
<feature type="transmembrane region" description="Helical" evidence="12">
    <location>
        <begin position="99"/>
        <end position="119"/>
    </location>
</feature>
<dbReference type="AlphaFoldDB" id="A0A9P1FQJ5"/>
<evidence type="ECO:0000256" key="11">
    <source>
        <dbReference type="ARBA" id="ARBA00023303"/>
    </source>
</evidence>
<protein>
    <submittedName>
        <fullName evidence="15">Potassium voltage-gated channel subfamily V member 2 (Voltage-gated potassium channel subunit Kv8.2)</fullName>
    </submittedName>
</protein>
<keyword evidence="3" id="KW-0633">Potassium transport</keyword>